<dbReference type="SUPFAM" id="SSF48371">
    <property type="entry name" value="ARM repeat"/>
    <property type="match status" value="1"/>
</dbReference>
<sequence length="787" mass="87636">MMLRSTNGGDEHRINHIELAFEKKDSSVEWTAAIKRASFPPGPLWTLRDQRIEEYAMSQFDCAKVGSVWKAEGTKTSVLIDSLRLCSLNSLMDPSNPESFLLLLRLKVFGCTLSMDKVLSSGEYDPLEVENLKTATLQELHDFIGRCASSGQRIDEIAFLDLIEMASLNVLRPLHVFGEDGRELDISGSNHSMARFSTGANKPKSVAPPAGPACESNWVHLSLVYELFLKVLGSDVCPLDVKKRCIRGRLCHDFLQLFRSSNAREREYVKTIAHCMYSRLVCHRGIMRLGMANAFLEYAFISRQHPGIAEMLEVFGSIASGFATPIKEEHKTMLVKCLLPLHSIKGSEVYQEQLSFVLMQYIAKDANLVVPVVQALLKFWPKRSAAKQILFLGEIGEIVNYMEPAHFAQVQGIMVRQLCDCISGHHFQVAEYAMGLLNNNSLYAMIFEDLAMRRQVLPALLMALRVAASSWNSSVKQIGTDIIEFLRTLDIESFLECEKICEEREQQRQQQRQSSSQEHEPQETWVETDTDEGERIALRSETPTKPTSPVGGTEVPVAANAAPAQHAENNLSADQEQQANQDEATTEEEKTDSSLGLKVAENDADDLLQSQSKPAVAQNDEDPGDAPREAEPPSGPTDDANEEAREEQLAQKQDPKPDEDTNESNEEGRDQQQERQPQQQSEQTITQAEDEGEEIESKEPKEICQEEAHRSKEIAPSCEVDAAWAQAPPETVETDAKPLEPGQASNTQAEARRDSSDTSITSAAAQVEEKTSVPECDDDGISNQENR</sequence>
<dbReference type="Gene3D" id="1.25.10.10">
    <property type="entry name" value="Leucine-rich Repeat Variant"/>
    <property type="match status" value="1"/>
</dbReference>
<keyword evidence="3" id="KW-1185">Reference proteome</keyword>
<evidence type="ECO:0000313" key="3">
    <source>
        <dbReference type="Proteomes" id="UP001642464"/>
    </source>
</evidence>
<comment type="caution">
    <text evidence="2">The sequence shown here is derived from an EMBL/GenBank/DDBJ whole genome shotgun (WGS) entry which is preliminary data.</text>
</comment>
<organism evidence="2 3">
    <name type="scientific">Durusdinium trenchii</name>
    <dbReference type="NCBI Taxonomy" id="1381693"/>
    <lineage>
        <taxon>Eukaryota</taxon>
        <taxon>Sar</taxon>
        <taxon>Alveolata</taxon>
        <taxon>Dinophyceae</taxon>
        <taxon>Suessiales</taxon>
        <taxon>Symbiodiniaceae</taxon>
        <taxon>Durusdinium</taxon>
    </lineage>
</organism>
<dbReference type="InterPro" id="IPR002554">
    <property type="entry name" value="PP2A_B56"/>
</dbReference>
<feature type="compositionally biased region" description="Low complexity" evidence="1">
    <location>
        <begin position="558"/>
        <end position="583"/>
    </location>
</feature>
<evidence type="ECO:0000313" key="2">
    <source>
        <dbReference type="EMBL" id="CAK9036994.1"/>
    </source>
</evidence>
<feature type="compositionally biased region" description="Basic and acidic residues" evidence="1">
    <location>
        <begin position="642"/>
        <end position="659"/>
    </location>
</feature>
<feature type="region of interest" description="Disordered" evidence="1">
    <location>
        <begin position="508"/>
        <end position="787"/>
    </location>
</feature>
<protein>
    <recommendedName>
        <fullName evidence="4">Serine/threonine protein phosphatase 2A regulatory subunit</fullName>
    </recommendedName>
</protein>
<dbReference type="Proteomes" id="UP001642464">
    <property type="component" value="Unassembled WGS sequence"/>
</dbReference>
<name>A0ABP0LEK9_9DINO</name>
<gene>
    <name evidence="2" type="ORF">SCF082_LOCUS21952</name>
</gene>
<feature type="compositionally biased region" description="Basic and acidic residues" evidence="1">
    <location>
        <begin position="695"/>
        <end position="713"/>
    </location>
</feature>
<dbReference type="InterPro" id="IPR011989">
    <property type="entry name" value="ARM-like"/>
</dbReference>
<proteinExistence type="predicted"/>
<accession>A0ABP0LEK9</accession>
<evidence type="ECO:0008006" key="4">
    <source>
        <dbReference type="Google" id="ProtNLM"/>
    </source>
</evidence>
<dbReference type="EMBL" id="CAXAMM010015688">
    <property type="protein sequence ID" value="CAK9036994.1"/>
    <property type="molecule type" value="Genomic_DNA"/>
</dbReference>
<dbReference type="PANTHER" id="PTHR10257:SF3">
    <property type="entry name" value="SERINE_THREONINE-PROTEIN PHOSPHATASE 2A 56 KDA REGULATORY SUBUNIT GAMMA ISOFORM"/>
    <property type="match status" value="1"/>
</dbReference>
<feature type="non-terminal residue" evidence="2">
    <location>
        <position position="787"/>
    </location>
</feature>
<reference evidence="2 3" key="1">
    <citation type="submission" date="2024-02" db="EMBL/GenBank/DDBJ databases">
        <authorList>
            <person name="Chen Y."/>
            <person name="Shah S."/>
            <person name="Dougan E. K."/>
            <person name="Thang M."/>
            <person name="Chan C."/>
        </authorList>
    </citation>
    <scope>NUCLEOTIDE SEQUENCE [LARGE SCALE GENOMIC DNA]</scope>
</reference>
<dbReference type="Pfam" id="PF01603">
    <property type="entry name" value="B56"/>
    <property type="match status" value="1"/>
</dbReference>
<dbReference type="InterPro" id="IPR016024">
    <property type="entry name" value="ARM-type_fold"/>
</dbReference>
<feature type="compositionally biased region" description="Low complexity" evidence="1">
    <location>
        <begin position="674"/>
        <end position="687"/>
    </location>
</feature>
<evidence type="ECO:0000256" key="1">
    <source>
        <dbReference type="SAM" id="MobiDB-lite"/>
    </source>
</evidence>
<dbReference type="PANTHER" id="PTHR10257">
    <property type="entry name" value="SERINE/THREONINE PROTEIN PHOSPHATASE 2A PP2A REGULATORY SUBUNIT B"/>
    <property type="match status" value="1"/>
</dbReference>